<evidence type="ECO:0000256" key="4">
    <source>
        <dbReference type="ARBA" id="ARBA00022833"/>
    </source>
</evidence>
<dbReference type="GO" id="GO:0000209">
    <property type="term" value="P:protein polyubiquitination"/>
    <property type="evidence" value="ECO:0007669"/>
    <property type="project" value="InterPro"/>
</dbReference>
<keyword evidence="3 5" id="KW-0863">Zinc-finger</keyword>
<evidence type="ECO:0000259" key="7">
    <source>
        <dbReference type="PROSITE" id="PS50089"/>
    </source>
</evidence>
<dbReference type="CDD" id="cd16521">
    <property type="entry name" value="RING-HC_MKRN"/>
    <property type="match status" value="1"/>
</dbReference>
<feature type="domain" description="RING-type" evidence="7">
    <location>
        <begin position="233"/>
        <end position="284"/>
    </location>
</feature>
<feature type="compositionally biased region" description="Pro residues" evidence="6">
    <location>
        <begin position="199"/>
        <end position="209"/>
    </location>
</feature>
<dbReference type="GO" id="GO:0061630">
    <property type="term" value="F:ubiquitin protein ligase activity"/>
    <property type="evidence" value="ECO:0007669"/>
    <property type="project" value="InterPro"/>
</dbReference>
<keyword evidence="2" id="KW-0677">Repeat</keyword>
<dbReference type="InterPro" id="IPR001841">
    <property type="entry name" value="Znf_RING"/>
</dbReference>
<dbReference type="SMART" id="SM00356">
    <property type="entry name" value="ZnF_C3H1"/>
    <property type="match status" value="3"/>
</dbReference>
<reference evidence="9" key="1">
    <citation type="submission" date="2021-01" db="EMBL/GenBank/DDBJ databases">
        <authorList>
            <person name="Corre E."/>
            <person name="Pelletier E."/>
            <person name="Niang G."/>
            <person name="Scheremetjew M."/>
            <person name="Finn R."/>
            <person name="Kale V."/>
            <person name="Holt S."/>
            <person name="Cochrane G."/>
            <person name="Meng A."/>
            <person name="Brown T."/>
            <person name="Cohen L."/>
        </authorList>
    </citation>
    <scope>NUCLEOTIDE SEQUENCE</scope>
    <source>
        <strain evidence="9">CCMP2222</strain>
    </source>
</reference>
<protein>
    <recommendedName>
        <fullName evidence="10">RING-type E3 ubiquitin transferase</fullName>
    </recommendedName>
</protein>
<evidence type="ECO:0000256" key="2">
    <source>
        <dbReference type="ARBA" id="ARBA00022737"/>
    </source>
</evidence>
<dbReference type="GO" id="GO:0008270">
    <property type="term" value="F:zinc ion binding"/>
    <property type="evidence" value="ECO:0007669"/>
    <property type="project" value="UniProtKB-KW"/>
</dbReference>
<feature type="domain" description="C3H1-type" evidence="8">
    <location>
        <begin position="313"/>
        <end position="342"/>
    </location>
</feature>
<dbReference type="PANTHER" id="PTHR11224">
    <property type="entry name" value="MAKORIN-RELATED"/>
    <property type="match status" value="1"/>
</dbReference>
<dbReference type="Pfam" id="PF18044">
    <property type="entry name" value="zf-CCCH_4"/>
    <property type="match status" value="1"/>
</dbReference>
<feature type="region of interest" description="Disordered" evidence="6">
    <location>
        <begin position="194"/>
        <end position="223"/>
    </location>
</feature>
<dbReference type="InterPro" id="IPR045072">
    <property type="entry name" value="MKRN-like"/>
</dbReference>
<dbReference type="Pfam" id="PF14608">
    <property type="entry name" value="zf-CCCH_2"/>
    <property type="match status" value="1"/>
</dbReference>
<name>A0A7S2J564_9DINO</name>
<dbReference type="InterPro" id="IPR013083">
    <property type="entry name" value="Znf_RING/FYVE/PHD"/>
</dbReference>
<evidence type="ECO:0000313" key="9">
    <source>
        <dbReference type="EMBL" id="CAD9538131.1"/>
    </source>
</evidence>
<dbReference type="Gene3D" id="4.10.1000.10">
    <property type="entry name" value="Zinc finger, CCCH-type"/>
    <property type="match status" value="1"/>
</dbReference>
<evidence type="ECO:0000256" key="6">
    <source>
        <dbReference type="SAM" id="MobiDB-lite"/>
    </source>
</evidence>
<gene>
    <name evidence="9" type="ORF">AAND1436_LOCUS47128</name>
</gene>
<keyword evidence="1 5" id="KW-0479">Metal-binding</keyword>
<dbReference type="PANTHER" id="PTHR11224:SF10">
    <property type="entry name" value="IP09428P-RELATED"/>
    <property type="match status" value="1"/>
</dbReference>
<dbReference type="Pfam" id="PF18345">
    <property type="entry name" value="zf_CCCH_4"/>
    <property type="match status" value="1"/>
</dbReference>
<sequence length="373" mass="41833">MLQLAQGRNSSPEPRRTSWSNQVLMDICRFYAKGNCAFGTACRYEHVRPGESARNRTGGVDQPLSRQEEQQLELEEERVDPYDEQPCTFRQLREKYFGLYSEVDMRKYWQSEMKPTGNARPTLRAVTAADNRGNRNVCKFFLQGSCNFGDSCRNLHVVDVAQLDGDPAHSSQPTPGCGSSAALHAFEDEGQDALDLGVGPPPFPPPPPSASGSSHSPQDRWSRRARAGEDAECGICFESIRTKGERFGMLENCACAFCLSCIRSWRKQKEQQDKVNLRMCPLCRNESFFVVPCESLIMDPAEKTRAIEKYKHQMSLVPCQAFDYGRGKCPFGSSCFYAHLNPDGTRYNPAPVRKMVGMSGTQVIGEVKLSDFF</sequence>
<dbReference type="InterPro" id="IPR000571">
    <property type="entry name" value="Znf_CCCH"/>
</dbReference>
<dbReference type="InterPro" id="IPR036855">
    <property type="entry name" value="Znf_CCCH_sf"/>
</dbReference>
<accession>A0A7S2J564</accession>
<feature type="region of interest" description="Disordered" evidence="6">
    <location>
        <begin position="51"/>
        <end position="79"/>
    </location>
</feature>
<feature type="domain" description="C3H1-type" evidence="8">
    <location>
        <begin position="132"/>
        <end position="159"/>
    </location>
</feature>
<dbReference type="PROSITE" id="PS50089">
    <property type="entry name" value="ZF_RING_2"/>
    <property type="match status" value="1"/>
</dbReference>
<evidence type="ECO:0000259" key="8">
    <source>
        <dbReference type="PROSITE" id="PS50103"/>
    </source>
</evidence>
<dbReference type="Gene3D" id="3.30.40.10">
    <property type="entry name" value="Zinc/RING finger domain, C3HC4 (zinc finger)"/>
    <property type="match status" value="1"/>
</dbReference>
<dbReference type="InterPro" id="IPR041367">
    <property type="entry name" value="Znf-CCCH_4"/>
</dbReference>
<evidence type="ECO:0008006" key="10">
    <source>
        <dbReference type="Google" id="ProtNLM"/>
    </source>
</evidence>
<feature type="domain" description="C3H1-type" evidence="8">
    <location>
        <begin position="27"/>
        <end position="49"/>
    </location>
</feature>
<proteinExistence type="predicted"/>
<evidence type="ECO:0000256" key="5">
    <source>
        <dbReference type="PROSITE-ProRule" id="PRU00723"/>
    </source>
</evidence>
<evidence type="ECO:0000256" key="3">
    <source>
        <dbReference type="ARBA" id="ARBA00022771"/>
    </source>
</evidence>
<dbReference type="Gene3D" id="3.30.1370.210">
    <property type="match status" value="1"/>
</dbReference>
<dbReference type="SMART" id="SM00184">
    <property type="entry name" value="RING"/>
    <property type="match status" value="1"/>
</dbReference>
<dbReference type="AlphaFoldDB" id="A0A7S2J564"/>
<dbReference type="SUPFAM" id="SSF57850">
    <property type="entry name" value="RING/U-box"/>
    <property type="match status" value="1"/>
</dbReference>
<feature type="zinc finger region" description="C3H1-type" evidence="5">
    <location>
        <begin position="27"/>
        <end position="49"/>
    </location>
</feature>
<feature type="zinc finger region" description="C3H1-type" evidence="5">
    <location>
        <begin position="132"/>
        <end position="159"/>
    </location>
</feature>
<dbReference type="PROSITE" id="PS50103">
    <property type="entry name" value="ZF_C3H1"/>
    <property type="match status" value="3"/>
</dbReference>
<feature type="zinc finger region" description="C3H1-type" evidence="5">
    <location>
        <begin position="313"/>
        <end position="342"/>
    </location>
</feature>
<dbReference type="SUPFAM" id="SSF90229">
    <property type="entry name" value="CCCH zinc finger"/>
    <property type="match status" value="2"/>
</dbReference>
<keyword evidence="4 5" id="KW-0862">Zinc</keyword>
<evidence type="ECO:0000256" key="1">
    <source>
        <dbReference type="ARBA" id="ARBA00022723"/>
    </source>
</evidence>
<dbReference type="EMBL" id="HBGQ01098525">
    <property type="protein sequence ID" value="CAD9538131.1"/>
    <property type="molecule type" value="Transcribed_RNA"/>
</dbReference>
<organism evidence="9">
    <name type="scientific">Alexandrium andersonii</name>
    <dbReference type="NCBI Taxonomy" id="327968"/>
    <lineage>
        <taxon>Eukaryota</taxon>
        <taxon>Sar</taxon>
        <taxon>Alveolata</taxon>
        <taxon>Dinophyceae</taxon>
        <taxon>Gonyaulacales</taxon>
        <taxon>Pyrocystaceae</taxon>
        <taxon>Alexandrium</taxon>
    </lineage>
</organism>